<feature type="binding site" evidence="13">
    <location>
        <position position="346"/>
    </location>
    <ligand>
        <name>4-amino-2-methyl-5-(diphosphooxymethyl)pyrimidine</name>
        <dbReference type="ChEBI" id="CHEBI:57841"/>
    </ligand>
</feature>
<protein>
    <recommendedName>
        <fullName evidence="13">Thiamine-phosphate synthase</fullName>
        <shortName evidence="13">TP synthase</shortName>
        <shortName evidence="13">TPS</shortName>
        <ecNumber evidence="13">2.5.1.3</ecNumber>
    </recommendedName>
    <alternativeName>
        <fullName evidence="13">Thiamine-phosphate pyrophosphorylase</fullName>
        <shortName evidence="13">TMP pyrophosphorylase</shortName>
        <shortName evidence="13">TMP-PPase</shortName>
    </alternativeName>
</protein>
<dbReference type="EC" id="2.5.1.3" evidence="13"/>
<feature type="binding site" evidence="13">
    <location>
        <position position="442"/>
    </location>
    <ligand>
        <name>2-[(2R,5Z)-2-carboxy-4-methylthiazol-5(2H)-ylidene]ethyl phosphate</name>
        <dbReference type="ChEBI" id="CHEBI:62899"/>
    </ligand>
</feature>
<evidence type="ECO:0000256" key="13">
    <source>
        <dbReference type="HAMAP-Rule" id="MF_00097"/>
    </source>
</evidence>
<dbReference type="PANTHER" id="PTHR20858:SF17">
    <property type="entry name" value="HYDROXYMETHYLPYRIMIDINE_PHOSPHOMETHYLPYRIMIDINE KINASE THI20-RELATED"/>
    <property type="match status" value="1"/>
</dbReference>
<keyword evidence="3 13" id="KW-0479">Metal-binding</keyword>
<evidence type="ECO:0000256" key="8">
    <source>
        <dbReference type="ARBA" id="ARBA00022977"/>
    </source>
</evidence>
<evidence type="ECO:0000313" key="17">
    <source>
        <dbReference type="Proteomes" id="UP000201728"/>
    </source>
</evidence>
<dbReference type="CDD" id="cd00564">
    <property type="entry name" value="TMP_TenI"/>
    <property type="match status" value="1"/>
</dbReference>
<keyword evidence="6" id="KW-0067">ATP-binding</keyword>
<evidence type="ECO:0000256" key="10">
    <source>
        <dbReference type="ARBA" id="ARBA00047334"/>
    </source>
</evidence>
<dbReference type="GO" id="GO:0000287">
    <property type="term" value="F:magnesium ion binding"/>
    <property type="evidence" value="ECO:0007669"/>
    <property type="project" value="UniProtKB-UniRule"/>
</dbReference>
<accession>A0A222P6G9</accession>
<dbReference type="GO" id="GO:0009229">
    <property type="term" value="P:thiamine diphosphate biosynthetic process"/>
    <property type="evidence" value="ECO:0007669"/>
    <property type="project" value="UniProtKB-UniRule"/>
</dbReference>
<dbReference type="InterPro" id="IPR034291">
    <property type="entry name" value="TMP_synthase"/>
</dbReference>
<name>A0A222P6G9_9GAMM</name>
<keyword evidence="17" id="KW-1185">Reference proteome</keyword>
<dbReference type="SUPFAM" id="SSF53613">
    <property type="entry name" value="Ribokinase-like"/>
    <property type="match status" value="1"/>
</dbReference>
<gene>
    <name evidence="13 16" type="primary">thiE</name>
    <name evidence="16" type="ORF">clem_14675</name>
</gene>
<sequence length="489" mass="54239">MKKPIAWSIAGVDPTGLAGSHVDVEIFKHFNVESCAIIAAVTAQNTSGVTAIAPLSADHIAAQCNALWQEFKPNVIKMGMLGMIKTHEKILQFLENYSGLSVLDPVLSSSTGNSLILENEKQYINSLIRLFPYVDVVTPNRIEAEKILGRQLGSYEEIQEAAHALLALGAKNILLKGGHVKDSLLSQDYWTNGQESFWLANKRLPNKNYRGTGCTLSSAIAACLALGYSIKDALVIAKMYVHRGIRNSIEVVKGTARVFHDAWPENQIDLPYLSPNPLKQEPPSFKTCHTELYPVVDRSHWLEKLLPLGIKTIQLRIKDLQGKQLAEEVKRSVRLAKKYSATLFINDYWELAIQYGAEGVHLGQEDLLGADITKIRQAGLYLGISTHCYYEVATAHTFNPSYIACGPIYSTTSKVMSFKPQGIEQLQRWRRTLQYPLVAIGGISLERLPNVLKTNVQGISLISAITKAADPDRVTKQLLKTIREQAYGE</sequence>
<feature type="binding site" evidence="13">
    <location>
        <position position="366"/>
    </location>
    <ligand>
        <name>Mg(2+)</name>
        <dbReference type="ChEBI" id="CHEBI:18420"/>
    </ligand>
</feature>
<dbReference type="Gene3D" id="3.20.20.70">
    <property type="entry name" value="Aldolase class I"/>
    <property type="match status" value="1"/>
</dbReference>
<keyword evidence="5" id="KW-0418">Kinase</keyword>
<proteinExistence type="inferred from homology"/>
<evidence type="ECO:0000256" key="7">
    <source>
        <dbReference type="ARBA" id="ARBA00022842"/>
    </source>
</evidence>
<dbReference type="UniPathway" id="UPA00060">
    <property type="reaction ID" value="UER00138"/>
</dbReference>
<evidence type="ECO:0000256" key="12">
    <source>
        <dbReference type="ARBA" id="ARBA00047883"/>
    </source>
</evidence>
<dbReference type="FunFam" id="3.20.20.70:FF:000064">
    <property type="entry name" value="Thiamine-phosphate synthase"/>
    <property type="match status" value="1"/>
</dbReference>
<dbReference type="Pfam" id="PF02581">
    <property type="entry name" value="TMP-TENI"/>
    <property type="match status" value="1"/>
</dbReference>
<evidence type="ECO:0000259" key="15">
    <source>
        <dbReference type="Pfam" id="PF08543"/>
    </source>
</evidence>
<comment type="cofactor">
    <cofactor evidence="13">
        <name>Mg(2+)</name>
        <dbReference type="ChEBI" id="CHEBI:18420"/>
    </cofactor>
    <text evidence="13">Binds 1 Mg(2+) ion per subunit.</text>
</comment>
<dbReference type="HAMAP" id="MF_00097">
    <property type="entry name" value="TMP_synthase"/>
    <property type="match status" value="1"/>
</dbReference>
<feature type="binding site" evidence="13">
    <location>
        <position position="385"/>
    </location>
    <ligand>
        <name>4-amino-2-methyl-5-(diphosphooxymethyl)pyrimidine</name>
        <dbReference type="ChEBI" id="CHEBI:57841"/>
    </ligand>
</feature>
<dbReference type="GO" id="GO:0008972">
    <property type="term" value="F:phosphomethylpyrimidine kinase activity"/>
    <property type="evidence" value="ECO:0007669"/>
    <property type="project" value="InterPro"/>
</dbReference>
<dbReference type="GO" id="GO:0005524">
    <property type="term" value="F:ATP binding"/>
    <property type="evidence" value="ECO:0007669"/>
    <property type="project" value="UniProtKB-KW"/>
</dbReference>
<dbReference type="GO" id="GO:0005829">
    <property type="term" value="C:cytosol"/>
    <property type="evidence" value="ECO:0007669"/>
    <property type="project" value="TreeGrafter"/>
</dbReference>
<comment type="pathway">
    <text evidence="1 13">Cofactor biosynthesis; thiamine diphosphate biosynthesis; thiamine phosphate from 4-amino-2-methyl-5-diphosphomethylpyrimidine and 4-methyl-5-(2-phosphoethyl)-thiazole: step 1/1.</text>
</comment>
<keyword evidence="8 13" id="KW-0784">Thiamine biosynthesis</keyword>
<organism evidence="16 17">
    <name type="scientific">Legionella clemsonensis</name>
    <dbReference type="NCBI Taxonomy" id="1867846"/>
    <lineage>
        <taxon>Bacteria</taxon>
        <taxon>Pseudomonadati</taxon>
        <taxon>Pseudomonadota</taxon>
        <taxon>Gammaproteobacteria</taxon>
        <taxon>Legionellales</taxon>
        <taxon>Legionellaceae</taxon>
        <taxon>Legionella</taxon>
    </lineage>
</organism>
<dbReference type="AlphaFoldDB" id="A0A222P6G9"/>
<evidence type="ECO:0000256" key="3">
    <source>
        <dbReference type="ARBA" id="ARBA00022723"/>
    </source>
</evidence>
<dbReference type="GO" id="GO:0009228">
    <property type="term" value="P:thiamine biosynthetic process"/>
    <property type="evidence" value="ECO:0007669"/>
    <property type="project" value="UniProtKB-KW"/>
</dbReference>
<evidence type="ECO:0000259" key="14">
    <source>
        <dbReference type="Pfam" id="PF02581"/>
    </source>
</evidence>
<feature type="binding site" evidence="13">
    <location>
        <begin position="411"/>
        <end position="413"/>
    </location>
    <ligand>
        <name>2-[(2R,5Z)-2-carboxy-4-methylthiazol-5(2H)-ylidene]ethyl phosphate</name>
        <dbReference type="ChEBI" id="CHEBI:62899"/>
    </ligand>
</feature>
<feature type="domain" description="Pyridoxamine kinase/Phosphomethylpyrimidine kinase" evidence="15">
    <location>
        <begin position="13"/>
        <end position="256"/>
    </location>
</feature>
<dbReference type="InterPro" id="IPR036206">
    <property type="entry name" value="ThiamineP_synth_sf"/>
</dbReference>
<evidence type="ECO:0000256" key="4">
    <source>
        <dbReference type="ARBA" id="ARBA00022741"/>
    </source>
</evidence>
<dbReference type="KEGG" id="lcd:clem_14675"/>
<dbReference type="EMBL" id="CP016397">
    <property type="protein sequence ID" value="ASQ47460.1"/>
    <property type="molecule type" value="Genomic_DNA"/>
</dbReference>
<dbReference type="RefSeq" id="WP_094092186.1">
    <property type="nucleotide sequence ID" value="NZ_CP016397.1"/>
</dbReference>
<evidence type="ECO:0000256" key="6">
    <source>
        <dbReference type="ARBA" id="ARBA00022840"/>
    </source>
</evidence>
<evidence type="ECO:0000256" key="1">
    <source>
        <dbReference type="ARBA" id="ARBA00005165"/>
    </source>
</evidence>
<dbReference type="InterPro" id="IPR004399">
    <property type="entry name" value="HMP/HMP-P_kinase_dom"/>
</dbReference>
<evidence type="ECO:0000256" key="2">
    <source>
        <dbReference type="ARBA" id="ARBA00022679"/>
    </source>
</evidence>
<evidence type="ECO:0000256" key="9">
    <source>
        <dbReference type="ARBA" id="ARBA00023268"/>
    </source>
</evidence>
<keyword evidence="7 13" id="KW-0460">Magnesium</keyword>
<dbReference type="CDD" id="cd01169">
    <property type="entry name" value="HMPP_kinase"/>
    <property type="match status" value="1"/>
</dbReference>
<comment type="catalytic activity">
    <reaction evidence="12 13">
        <text>2-[(2R,5Z)-2-carboxy-4-methylthiazol-5(2H)-ylidene]ethyl phosphate + 4-amino-2-methyl-5-(diphosphooxymethyl)pyrimidine + 2 H(+) = thiamine phosphate + CO2 + diphosphate</text>
        <dbReference type="Rhea" id="RHEA:47844"/>
        <dbReference type="ChEBI" id="CHEBI:15378"/>
        <dbReference type="ChEBI" id="CHEBI:16526"/>
        <dbReference type="ChEBI" id="CHEBI:33019"/>
        <dbReference type="ChEBI" id="CHEBI:37575"/>
        <dbReference type="ChEBI" id="CHEBI:57841"/>
        <dbReference type="ChEBI" id="CHEBI:62899"/>
        <dbReference type="EC" id="2.5.1.3"/>
    </reaction>
</comment>
<evidence type="ECO:0000313" key="16">
    <source>
        <dbReference type="EMBL" id="ASQ47460.1"/>
    </source>
</evidence>
<dbReference type="NCBIfam" id="TIGR00693">
    <property type="entry name" value="thiE"/>
    <property type="match status" value="1"/>
</dbReference>
<dbReference type="NCBIfam" id="TIGR00097">
    <property type="entry name" value="HMP-P_kinase"/>
    <property type="match status" value="1"/>
</dbReference>
<feature type="binding site" evidence="13">
    <location>
        <begin position="462"/>
        <end position="463"/>
    </location>
    <ligand>
        <name>2-[(2R,5Z)-2-carboxy-4-methylthiazol-5(2H)-ylidene]ethyl phosphate</name>
        <dbReference type="ChEBI" id="CHEBI:62899"/>
    </ligand>
</feature>
<keyword evidence="9" id="KW-0511">Multifunctional enzyme</keyword>
<reference evidence="17" key="1">
    <citation type="submission" date="2016-07" db="EMBL/GenBank/DDBJ databases">
        <authorList>
            <person name="Florea S."/>
            <person name="Webb J.S."/>
            <person name="Jaromczyk J."/>
            <person name="Schardl C.L."/>
        </authorList>
    </citation>
    <scope>NUCLEOTIDE SEQUENCE [LARGE SCALE GENOMIC DNA]</scope>
    <source>
        <strain evidence="17">CDC-D5610</strain>
    </source>
</reference>
<comment type="similarity">
    <text evidence="13">Belongs to the thiamine-phosphate synthase family.</text>
</comment>
<keyword evidence="4" id="KW-0547">Nucleotide-binding</keyword>
<dbReference type="PANTHER" id="PTHR20858">
    <property type="entry name" value="PHOSPHOMETHYLPYRIMIDINE KINASE"/>
    <property type="match status" value="1"/>
</dbReference>
<dbReference type="Proteomes" id="UP000201728">
    <property type="component" value="Chromosome"/>
</dbReference>
<dbReference type="InterPro" id="IPR013785">
    <property type="entry name" value="Aldolase_TIM"/>
</dbReference>
<dbReference type="GO" id="GO:0008902">
    <property type="term" value="F:hydroxymethylpyrimidine kinase activity"/>
    <property type="evidence" value="ECO:0007669"/>
    <property type="project" value="TreeGrafter"/>
</dbReference>
<comment type="catalytic activity">
    <reaction evidence="10 13">
        <text>4-methyl-5-(2-phosphooxyethyl)-thiazole + 4-amino-2-methyl-5-(diphosphooxymethyl)pyrimidine + H(+) = thiamine phosphate + diphosphate</text>
        <dbReference type="Rhea" id="RHEA:22328"/>
        <dbReference type="ChEBI" id="CHEBI:15378"/>
        <dbReference type="ChEBI" id="CHEBI:33019"/>
        <dbReference type="ChEBI" id="CHEBI:37575"/>
        <dbReference type="ChEBI" id="CHEBI:57841"/>
        <dbReference type="ChEBI" id="CHEBI:58296"/>
        <dbReference type="EC" id="2.5.1.3"/>
    </reaction>
</comment>
<dbReference type="InterPro" id="IPR029056">
    <property type="entry name" value="Ribokinase-like"/>
</dbReference>
<evidence type="ECO:0000256" key="11">
    <source>
        <dbReference type="ARBA" id="ARBA00047851"/>
    </source>
</evidence>
<dbReference type="SUPFAM" id="SSF51391">
    <property type="entry name" value="Thiamin phosphate synthase"/>
    <property type="match status" value="1"/>
</dbReference>
<dbReference type="GO" id="GO:0004789">
    <property type="term" value="F:thiamine-phosphate diphosphorylase activity"/>
    <property type="evidence" value="ECO:0007669"/>
    <property type="project" value="UniProtKB-UniRule"/>
</dbReference>
<feature type="binding site" evidence="13">
    <location>
        <position position="347"/>
    </location>
    <ligand>
        <name>Mg(2+)</name>
        <dbReference type="ChEBI" id="CHEBI:18420"/>
    </ligand>
</feature>
<feature type="binding site" evidence="13">
    <location>
        <position position="414"/>
    </location>
    <ligand>
        <name>4-amino-2-methyl-5-(diphosphooxymethyl)pyrimidine</name>
        <dbReference type="ChEBI" id="CHEBI:57841"/>
    </ligand>
</feature>
<feature type="binding site" evidence="13">
    <location>
        <begin position="314"/>
        <end position="318"/>
    </location>
    <ligand>
        <name>4-amino-2-methyl-5-(diphosphooxymethyl)pyrimidine</name>
        <dbReference type="ChEBI" id="CHEBI:57841"/>
    </ligand>
</feature>
<comment type="catalytic activity">
    <reaction evidence="11 13">
        <text>2-(2-carboxy-4-methylthiazol-5-yl)ethyl phosphate + 4-amino-2-methyl-5-(diphosphooxymethyl)pyrimidine + 2 H(+) = thiamine phosphate + CO2 + diphosphate</text>
        <dbReference type="Rhea" id="RHEA:47848"/>
        <dbReference type="ChEBI" id="CHEBI:15378"/>
        <dbReference type="ChEBI" id="CHEBI:16526"/>
        <dbReference type="ChEBI" id="CHEBI:33019"/>
        <dbReference type="ChEBI" id="CHEBI:37575"/>
        <dbReference type="ChEBI" id="CHEBI:57841"/>
        <dbReference type="ChEBI" id="CHEBI:62890"/>
        <dbReference type="EC" id="2.5.1.3"/>
    </reaction>
</comment>
<dbReference type="Gene3D" id="3.40.1190.20">
    <property type="match status" value="1"/>
</dbReference>
<feature type="domain" description="Thiamine phosphate synthase/TenI" evidence="14">
    <location>
        <begin position="299"/>
        <end position="465"/>
    </location>
</feature>
<comment type="function">
    <text evidence="13">Condenses 4-methyl-5-(beta-hydroxyethyl)thiazole monophosphate (THZ-P) and 2-methyl-4-amino-5-hydroxymethyl pyrimidine pyrophosphate (HMP-PP) to form thiamine monophosphate (TMP).</text>
</comment>
<dbReference type="InterPro" id="IPR022998">
    <property type="entry name" value="ThiamineP_synth_TenI"/>
</dbReference>
<keyword evidence="2 13" id="KW-0808">Transferase</keyword>
<evidence type="ECO:0000256" key="5">
    <source>
        <dbReference type="ARBA" id="ARBA00022777"/>
    </source>
</evidence>
<dbReference type="NCBIfam" id="NF002904">
    <property type="entry name" value="PRK03512.1"/>
    <property type="match status" value="1"/>
</dbReference>
<dbReference type="OrthoDB" id="9789949at2"/>
<dbReference type="InterPro" id="IPR013749">
    <property type="entry name" value="PM/HMP-P_kinase-1"/>
</dbReference>
<dbReference type="Pfam" id="PF08543">
    <property type="entry name" value="Phos_pyr_kin"/>
    <property type="match status" value="1"/>
</dbReference>